<feature type="signal peptide" evidence="2">
    <location>
        <begin position="1"/>
        <end position="30"/>
    </location>
</feature>
<dbReference type="STRING" id="634436.SAMN05216361_1980"/>
<dbReference type="RefSeq" id="WP_073321728.1">
    <property type="nucleotide sequence ID" value="NZ_FQWD01000003.1"/>
</dbReference>
<reference evidence="4" key="1">
    <citation type="submission" date="2016-11" db="EMBL/GenBank/DDBJ databases">
        <authorList>
            <person name="Varghese N."/>
            <person name="Submissions S."/>
        </authorList>
    </citation>
    <scope>NUCLEOTIDE SEQUENCE [LARGE SCALE GENOMIC DNA]</scope>
    <source>
        <strain evidence="4">CGMCC 1.8995</strain>
    </source>
</reference>
<dbReference type="Gene3D" id="1.20.120.1490">
    <property type="match status" value="1"/>
</dbReference>
<protein>
    <recommendedName>
        <fullName evidence="5">LTXXQ motif family protein</fullName>
    </recommendedName>
</protein>
<proteinExistence type="predicted"/>
<feature type="compositionally biased region" description="Low complexity" evidence="1">
    <location>
        <begin position="35"/>
        <end position="51"/>
    </location>
</feature>
<sequence>MKQLLLIAMVSVVCSVVAVNWLSPSAGASAGGGHNNQQGMGQRQAVQQPGGNRQGGQRQGAQGQNTESAQAGNGQQGNRGGAQAGGQRQGGHGGQQAGGQRGGNRGGDSSEMLAGERAQRQGNRGGQSSGALPSGGHTHGGNAQGERAGGNSGQGGRNNRIAGFSAGDIENSLADMTAKLALSPDQQAIIRQALETYQQSAKTAREQFMQTRAQLTALDVTVATYEEDKARVLQSAQAAYQELLLLTVSTREAIYQSLNSTQQQILTNLEA</sequence>
<dbReference type="Proteomes" id="UP000184520">
    <property type="component" value="Unassembled WGS sequence"/>
</dbReference>
<name>A0A1M5J9F1_9ALTE</name>
<evidence type="ECO:0008006" key="5">
    <source>
        <dbReference type="Google" id="ProtNLM"/>
    </source>
</evidence>
<evidence type="ECO:0000256" key="1">
    <source>
        <dbReference type="SAM" id="MobiDB-lite"/>
    </source>
</evidence>
<accession>A0A1M5J9F1</accession>
<dbReference type="EMBL" id="FQWD01000003">
    <property type="protein sequence ID" value="SHG36633.1"/>
    <property type="molecule type" value="Genomic_DNA"/>
</dbReference>
<evidence type="ECO:0000313" key="3">
    <source>
        <dbReference type="EMBL" id="SHG36633.1"/>
    </source>
</evidence>
<gene>
    <name evidence="3" type="ORF">SAMN05216361_1980</name>
</gene>
<evidence type="ECO:0000313" key="4">
    <source>
        <dbReference type="Proteomes" id="UP000184520"/>
    </source>
</evidence>
<feature type="chain" id="PRO_5012996933" description="LTXXQ motif family protein" evidence="2">
    <location>
        <begin position="31"/>
        <end position="271"/>
    </location>
</feature>
<organism evidence="3 4">
    <name type="scientific">Marisediminitalea aggregata</name>
    <dbReference type="NCBI Taxonomy" id="634436"/>
    <lineage>
        <taxon>Bacteria</taxon>
        <taxon>Pseudomonadati</taxon>
        <taxon>Pseudomonadota</taxon>
        <taxon>Gammaproteobacteria</taxon>
        <taxon>Alteromonadales</taxon>
        <taxon>Alteromonadaceae</taxon>
        <taxon>Marisediminitalea</taxon>
    </lineage>
</organism>
<keyword evidence="2" id="KW-0732">Signal</keyword>
<feature type="region of interest" description="Disordered" evidence="1">
    <location>
        <begin position="28"/>
        <end position="163"/>
    </location>
</feature>
<feature type="compositionally biased region" description="Low complexity" evidence="1">
    <location>
        <begin position="59"/>
        <end position="73"/>
    </location>
</feature>
<dbReference type="AlphaFoldDB" id="A0A1M5J9F1"/>
<feature type="compositionally biased region" description="Gly residues" evidence="1">
    <location>
        <begin position="137"/>
        <end position="156"/>
    </location>
</feature>
<evidence type="ECO:0000256" key="2">
    <source>
        <dbReference type="SAM" id="SignalP"/>
    </source>
</evidence>
<keyword evidence="4" id="KW-1185">Reference proteome</keyword>
<feature type="compositionally biased region" description="Gly residues" evidence="1">
    <location>
        <begin position="74"/>
        <end position="106"/>
    </location>
</feature>